<dbReference type="Proteomes" id="UP000288711">
    <property type="component" value="Unassembled WGS sequence"/>
</dbReference>
<keyword evidence="5" id="KW-1185">Reference proteome</keyword>
<accession>A0A444B7P8</accession>
<proteinExistence type="predicted"/>
<dbReference type="AlphaFoldDB" id="A0A444B7P8"/>
<comment type="caution">
    <text evidence="4">The sequence shown here is derived from an EMBL/GenBank/DDBJ whole genome shotgun (WGS) entry which is preliminary data.</text>
</comment>
<keyword evidence="2" id="KW-0808">Transferase</keyword>
<evidence type="ECO:0000313" key="4">
    <source>
        <dbReference type="EMBL" id="RWU84457.1"/>
    </source>
</evidence>
<feature type="domain" description="Glycosyl transferase family 1" evidence="3">
    <location>
        <begin position="194"/>
        <end position="340"/>
    </location>
</feature>
<protein>
    <recommendedName>
        <fullName evidence="3">Glycosyl transferase family 1 domain-containing protein</fullName>
    </recommendedName>
</protein>
<dbReference type="Pfam" id="PF00534">
    <property type="entry name" value="Glycos_transf_1"/>
    <property type="match status" value="1"/>
</dbReference>
<organism evidence="4 5">
    <name type="scientific">Janibacter hoylei PVAS-1</name>
    <dbReference type="NCBI Taxonomy" id="1210046"/>
    <lineage>
        <taxon>Bacteria</taxon>
        <taxon>Bacillati</taxon>
        <taxon>Actinomycetota</taxon>
        <taxon>Actinomycetes</taxon>
        <taxon>Micrococcales</taxon>
        <taxon>Intrasporangiaceae</taxon>
        <taxon>Janibacter</taxon>
    </lineage>
</organism>
<dbReference type="CDD" id="cd03801">
    <property type="entry name" value="GT4_PimA-like"/>
    <property type="match status" value="1"/>
</dbReference>
<dbReference type="SUPFAM" id="SSF53756">
    <property type="entry name" value="UDP-Glycosyltransferase/glycogen phosphorylase"/>
    <property type="match status" value="1"/>
</dbReference>
<reference evidence="4 5" key="1">
    <citation type="journal article" date="2009" name="Int. J. Syst. Evol. Microbiol.">
        <title>Janibacter hoylei sp. nov., Bacillus isronensis sp. nov. and Bacillus aryabhattai sp. nov., isolated from cryotubes used for collecting air from the upper atmosphere.</title>
        <authorList>
            <person name="Shivaji S."/>
            <person name="Chaturvedi P."/>
            <person name="Begum Z."/>
            <person name="Pindi P.K."/>
            <person name="Manorama R."/>
            <person name="Padmanaban D.A."/>
            <person name="Shouche Y.S."/>
            <person name="Pawar S."/>
            <person name="Vaishampayan P."/>
            <person name="Dutt C.B."/>
            <person name="Datta G.N."/>
            <person name="Manchanda R.K."/>
            <person name="Rao U.R."/>
            <person name="Bhargava P.M."/>
            <person name="Narlikar J.V."/>
        </authorList>
    </citation>
    <scope>NUCLEOTIDE SEQUENCE [LARGE SCALE GENOMIC DNA]</scope>
    <source>
        <strain evidence="4 5">PVAS-1</strain>
    </source>
</reference>
<dbReference type="Gene3D" id="3.40.50.2000">
    <property type="entry name" value="Glycogen Phosphorylase B"/>
    <property type="match status" value="1"/>
</dbReference>
<dbReference type="PANTHER" id="PTHR12526">
    <property type="entry name" value="GLYCOSYLTRANSFERASE"/>
    <property type="match status" value="1"/>
</dbReference>
<evidence type="ECO:0000256" key="2">
    <source>
        <dbReference type="ARBA" id="ARBA00022679"/>
    </source>
</evidence>
<evidence type="ECO:0000313" key="5">
    <source>
        <dbReference type="Proteomes" id="UP000288711"/>
    </source>
</evidence>
<dbReference type="PANTHER" id="PTHR12526:SF510">
    <property type="entry name" value="D-INOSITOL 3-PHOSPHATE GLYCOSYLTRANSFERASE"/>
    <property type="match status" value="1"/>
</dbReference>
<keyword evidence="1" id="KW-0328">Glycosyltransferase</keyword>
<dbReference type="InterPro" id="IPR001296">
    <property type="entry name" value="Glyco_trans_1"/>
</dbReference>
<gene>
    <name evidence="4" type="ORF">CWN80_04740</name>
</gene>
<name>A0A444B7P8_9MICO</name>
<dbReference type="GO" id="GO:0016757">
    <property type="term" value="F:glycosyltransferase activity"/>
    <property type="evidence" value="ECO:0007669"/>
    <property type="project" value="UniProtKB-KW"/>
</dbReference>
<dbReference type="EMBL" id="PIPF01000004">
    <property type="protein sequence ID" value="RWU84457.1"/>
    <property type="molecule type" value="Genomic_DNA"/>
</dbReference>
<dbReference type="RefSeq" id="WP_128276969.1">
    <property type="nucleotide sequence ID" value="NZ_PIPF01000004.1"/>
</dbReference>
<evidence type="ECO:0000256" key="1">
    <source>
        <dbReference type="ARBA" id="ARBA00022676"/>
    </source>
</evidence>
<evidence type="ECO:0000259" key="3">
    <source>
        <dbReference type="Pfam" id="PF00534"/>
    </source>
</evidence>
<sequence>MQRITITSHFFWPAHAAGGPIRSVKALIDNFDRPEDLEVITSDRDLDGPLPGTIPTQVWARLGVVPVLRTRQLHQLTREFTLRARRGDLLYANSLFDLRYSILPSILWVIWGKGSNIALAPRGELHPGALAIKARKKRLFISLLRTLGVLRQVTWHATNQDELNHILKVFPGASTLVSENQTLLGTTATLGRPPNNPRQLIYAGRITPKKGLDILIISLASVDTPAVLNVCGGFRQDERAYAEDCIKQANQLPSHIVVNFLGPIPHDTLLGMYAQHDLAVTPTAGENFGHAFAEALAHSCPIMVPPTTPWTATAERLGTLVPDLDPENWAHAIRRYLNSTDAEILSAKKAAGAEYESWHSMGSSSSHLFARLTAATT</sequence>